<gene>
    <name evidence="3" type="ordered locus">MPUT_0448</name>
</gene>
<proteinExistence type="predicted"/>
<dbReference type="Proteomes" id="UP000008907">
    <property type="component" value="Chromosome"/>
</dbReference>
<dbReference type="RefSeq" id="WP_014035176.1">
    <property type="nucleotide sequence ID" value="NC_015946.1"/>
</dbReference>
<keyword evidence="2" id="KW-0472">Membrane</keyword>
<keyword evidence="1" id="KW-0175">Coiled coil</keyword>
<dbReference type="SUPFAM" id="SSF58100">
    <property type="entry name" value="Bacterial hemolysins"/>
    <property type="match status" value="1"/>
</dbReference>
<organism evidence="3 4">
    <name type="scientific">Mycoplasma putrefaciens (strain ATCC 15718 / NCTC 10155 / C30 KS-1 / KS-1)</name>
    <dbReference type="NCBI Taxonomy" id="743965"/>
    <lineage>
        <taxon>Bacteria</taxon>
        <taxon>Bacillati</taxon>
        <taxon>Mycoplasmatota</taxon>
        <taxon>Mollicutes</taxon>
        <taxon>Mycoplasmataceae</taxon>
        <taxon>Mycoplasma</taxon>
    </lineage>
</organism>
<sequence>MQNNFNNMTLEELNQQISQAESEIKDLQKKLKKVNKEIIKKSWLWWFFPVVGMFIYFAIYYNRIHQPYHADKLIEVKVEIAEKELRIIYLKKLIEKKMMQ</sequence>
<evidence type="ECO:0000256" key="1">
    <source>
        <dbReference type="SAM" id="Coils"/>
    </source>
</evidence>
<reference evidence="3 4" key="1">
    <citation type="journal article" date="2011" name="J. Bacteriol.">
        <title>Genome Sequence of Mycoplasma putrefaciens Type Strain KS1.</title>
        <authorList>
            <person name="Calcutt M.J."/>
            <person name="Foecking M.F."/>
        </authorList>
    </citation>
    <scope>NUCLEOTIDE SEQUENCE [LARGE SCALE GENOMIC DNA]</scope>
    <source>
        <strain evidence="4">ATCC 15718 / NCTC 10155 / C30 KS-1 / KS-1</strain>
    </source>
</reference>
<keyword evidence="2" id="KW-1133">Transmembrane helix</keyword>
<name>A0A7U4E9T0_MYCPK</name>
<accession>A0A7U4E9T0</accession>
<evidence type="ECO:0000313" key="3">
    <source>
        <dbReference type="EMBL" id="AEM68820.1"/>
    </source>
</evidence>
<feature type="coiled-coil region" evidence="1">
    <location>
        <begin position="3"/>
        <end position="37"/>
    </location>
</feature>
<evidence type="ECO:0000256" key="2">
    <source>
        <dbReference type="SAM" id="Phobius"/>
    </source>
</evidence>
<dbReference type="AlphaFoldDB" id="A0A7U4E9T0"/>
<dbReference type="EMBL" id="CP003021">
    <property type="protein sequence ID" value="AEM68820.1"/>
    <property type="molecule type" value="Genomic_DNA"/>
</dbReference>
<keyword evidence="2" id="KW-0812">Transmembrane</keyword>
<evidence type="ECO:0000313" key="4">
    <source>
        <dbReference type="Proteomes" id="UP000008907"/>
    </source>
</evidence>
<feature type="transmembrane region" description="Helical" evidence="2">
    <location>
        <begin position="43"/>
        <end position="62"/>
    </location>
</feature>
<dbReference type="KEGG" id="mpf:MPUT_0448"/>
<protein>
    <submittedName>
        <fullName evidence="3">Uncharacterized protein</fullName>
    </submittedName>
</protein>